<feature type="domain" description="Mannose-6-phosphate isomerase type II C-terminal" evidence="22">
    <location>
        <begin position="359"/>
        <end position="473"/>
    </location>
</feature>
<dbReference type="RefSeq" id="WP_280001649.1">
    <property type="nucleotide sequence ID" value="NZ_JAODZF010000006.1"/>
</dbReference>
<keyword evidence="16" id="KW-0170">Cobalt</keyword>
<evidence type="ECO:0000256" key="17">
    <source>
        <dbReference type="ARBA" id="ARBA00047343"/>
    </source>
</evidence>
<evidence type="ECO:0000256" key="9">
    <source>
        <dbReference type="ARBA" id="ARBA00022679"/>
    </source>
</evidence>
<evidence type="ECO:0000256" key="16">
    <source>
        <dbReference type="ARBA" id="ARBA00023285"/>
    </source>
</evidence>
<dbReference type="SUPFAM" id="SSF51182">
    <property type="entry name" value="RmlC-like cupins"/>
    <property type="match status" value="1"/>
</dbReference>
<dbReference type="InterPro" id="IPR005835">
    <property type="entry name" value="NTP_transferase_dom"/>
</dbReference>
<comment type="pathway">
    <text evidence="3">Nucleotide-sugar biosynthesis; GDP-alpha-D-mannose biosynthesis; alpha-D-mannose 1-phosphate from D-fructose 6-phosphate: step 1/2.</text>
</comment>
<dbReference type="EC" id="2.7.7.13" evidence="8"/>
<dbReference type="InterPro" id="IPR001538">
    <property type="entry name" value="Man6P_isomerase-2_C"/>
</dbReference>
<dbReference type="GO" id="GO:0009298">
    <property type="term" value="P:GDP-mannose biosynthetic process"/>
    <property type="evidence" value="ECO:0007669"/>
    <property type="project" value="TreeGrafter"/>
</dbReference>
<evidence type="ECO:0000256" key="19">
    <source>
        <dbReference type="ARBA" id="ARBA00067387"/>
    </source>
</evidence>
<dbReference type="AlphaFoldDB" id="A0AB73HYM5"/>
<dbReference type="NCBIfam" id="TIGR01479">
    <property type="entry name" value="GMP_PMI"/>
    <property type="match status" value="1"/>
</dbReference>
<sequence>MRVPVILSGGAGTRLWPVSREGHPKPFMPLPDGQSLLIKTFQRAAELVAAGGEIATVTNRDYYFQSKDHFLAAKLPALRAQFILEPLGRNTAPAIAAAALALREQHGDGVTLVVMPADHLIQDGEAFLAAVEHATRLAQQGHLVTFGIRPTAPETGFGYIETGDLLDSDGAAKVRRFVEKPVLEVAEQYLASGNFLWNSGMFCFTVGTLLAELQQHAPGLLEQVARCVAASPAQESGVICQRELSRELFAELPDISIDYALMEVSDKVAVVPAVFDWSDIGSWGALSELVAPDAHNNRAAGEAIFVDSSNTFVQSEGRLVATVGVQDLIVVDTADAILVAHADRAQDVRQVVKRLKDSDHDAYRLHRTVSRPWGTYTVLEEGPRFKIKRIVVKPGAALSLQMHHHRSEHWIVVQGMAQVTNGETVSLVNSNESTYIPAGHRHRLENPGVIDLVMIEVQSGEYLGEDDIVRFEDQYGRAT</sequence>
<name>A0AB73HYM5_AQUAC</name>
<evidence type="ECO:0000256" key="13">
    <source>
        <dbReference type="ARBA" id="ARBA00023134"/>
    </source>
</evidence>
<feature type="domain" description="MannoseP isomerase/GMP-like beta-helix" evidence="23">
    <location>
        <begin position="301"/>
        <end position="355"/>
    </location>
</feature>
<dbReference type="Pfam" id="PF00483">
    <property type="entry name" value="NTP_transferase"/>
    <property type="match status" value="1"/>
</dbReference>
<evidence type="ECO:0000256" key="11">
    <source>
        <dbReference type="ARBA" id="ARBA00022741"/>
    </source>
</evidence>
<dbReference type="InterPro" id="IPR014710">
    <property type="entry name" value="RmlC-like_jellyroll"/>
</dbReference>
<evidence type="ECO:0000313" key="25">
    <source>
        <dbReference type="Proteomes" id="UP001158058"/>
    </source>
</evidence>
<evidence type="ECO:0000259" key="21">
    <source>
        <dbReference type="Pfam" id="PF00483"/>
    </source>
</evidence>
<comment type="cofactor">
    <cofactor evidence="2">
        <name>Co(2+)</name>
        <dbReference type="ChEBI" id="CHEBI:48828"/>
    </cofactor>
</comment>
<keyword evidence="14 24" id="KW-0413">Isomerase</keyword>
<dbReference type="CDD" id="cd02213">
    <property type="entry name" value="cupin_PMI_typeII_C"/>
    <property type="match status" value="1"/>
</dbReference>
<dbReference type="InterPro" id="IPR029044">
    <property type="entry name" value="Nucleotide-diphossugar_trans"/>
</dbReference>
<dbReference type="FunFam" id="2.60.120.10:FF:000032">
    <property type="entry name" value="Mannose-1-phosphate guanylyltransferase/mannose-6-phosphate isomerase"/>
    <property type="match status" value="1"/>
</dbReference>
<evidence type="ECO:0000256" key="7">
    <source>
        <dbReference type="ARBA" id="ARBA00011956"/>
    </source>
</evidence>
<comment type="subunit">
    <text evidence="6">Monomer.</text>
</comment>
<comment type="pathway">
    <text evidence="4">Nucleotide-sugar biosynthesis; GDP-alpha-D-mannose biosynthesis; GDP-alpha-D-mannose from alpha-D-mannose 1-phosphate (GTP route): step 1/1.</text>
</comment>
<evidence type="ECO:0000256" key="20">
    <source>
        <dbReference type="RuleBase" id="RU004190"/>
    </source>
</evidence>
<dbReference type="Pfam" id="PF01050">
    <property type="entry name" value="MannoseP_isomer"/>
    <property type="match status" value="1"/>
</dbReference>
<keyword evidence="11" id="KW-0547">Nucleotide-binding</keyword>
<evidence type="ECO:0000259" key="22">
    <source>
        <dbReference type="Pfam" id="PF01050"/>
    </source>
</evidence>
<dbReference type="EMBL" id="JAODZF010000006">
    <property type="protein sequence ID" value="MDH0142977.1"/>
    <property type="molecule type" value="Genomic_DNA"/>
</dbReference>
<evidence type="ECO:0000256" key="6">
    <source>
        <dbReference type="ARBA" id="ARBA00011245"/>
    </source>
</evidence>
<gene>
    <name evidence="24" type="ORF">N7380_11655</name>
</gene>
<feature type="domain" description="Nucleotidyl transferase" evidence="21">
    <location>
        <begin position="4"/>
        <end position="290"/>
    </location>
</feature>
<dbReference type="CDD" id="cd02509">
    <property type="entry name" value="GDP-M1P_Guanylyltransferase"/>
    <property type="match status" value="1"/>
</dbReference>
<dbReference type="GO" id="GO:0004476">
    <property type="term" value="F:mannose-6-phosphate isomerase activity"/>
    <property type="evidence" value="ECO:0007669"/>
    <property type="project" value="UniProtKB-EC"/>
</dbReference>
<dbReference type="Gene3D" id="3.90.550.10">
    <property type="entry name" value="Spore Coat Polysaccharide Biosynthesis Protein SpsA, Chain A"/>
    <property type="match status" value="1"/>
</dbReference>
<dbReference type="InterPro" id="IPR049577">
    <property type="entry name" value="GMPP_N"/>
</dbReference>
<reference evidence="24" key="1">
    <citation type="submission" date="2022-09" db="EMBL/GenBank/DDBJ databases">
        <title>Intensive care unit water sources are persistently colonized with multi-drug resistant bacteria and are the site of extensive horizontal gene transfer of antibiotic resistance genes.</title>
        <authorList>
            <person name="Diorio-Toth L."/>
        </authorList>
    </citation>
    <scope>NUCLEOTIDE SEQUENCE</scope>
    <source>
        <strain evidence="24">GD04146</strain>
    </source>
</reference>
<keyword evidence="9 24" id="KW-0808">Transferase</keyword>
<evidence type="ECO:0000256" key="14">
    <source>
        <dbReference type="ARBA" id="ARBA00023235"/>
    </source>
</evidence>
<keyword evidence="12" id="KW-0016">Alginate biosynthesis</keyword>
<evidence type="ECO:0000256" key="15">
    <source>
        <dbReference type="ARBA" id="ARBA00023268"/>
    </source>
</evidence>
<dbReference type="InterPro" id="IPR011051">
    <property type="entry name" value="RmlC_Cupin_sf"/>
</dbReference>
<evidence type="ECO:0000256" key="18">
    <source>
        <dbReference type="ARBA" id="ARBA00057590"/>
    </source>
</evidence>
<dbReference type="InterPro" id="IPR054566">
    <property type="entry name" value="ManC/GMP-like_b-helix"/>
</dbReference>
<protein>
    <recommendedName>
        <fullName evidence="19">Alginate biosynthesis protein AlgA</fullName>
        <ecNumber evidence="8">2.7.7.13</ecNumber>
        <ecNumber evidence="7">5.3.1.8</ecNumber>
    </recommendedName>
</protein>
<dbReference type="PANTHER" id="PTHR46390">
    <property type="entry name" value="MANNOSE-1-PHOSPHATE GUANYLYLTRANSFERASE"/>
    <property type="match status" value="1"/>
</dbReference>
<dbReference type="Pfam" id="PF22640">
    <property type="entry name" value="ManC_GMP_beta-helix"/>
    <property type="match status" value="1"/>
</dbReference>
<keyword evidence="10 24" id="KW-0548">Nucleotidyltransferase</keyword>
<dbReference type="SUPFAM" id="SSF53448">
    <property type="entry name" value="Nucleotide-diphospho-sugar transferases"/>
    <property type="match status" value="1"/>
</dbReference>
<evidence type="ECO:0000256" key="12">
    <source>
        <dbReference type="ARBA" id="ARBA00022841"/>
    </source>
</evidence>
<keyword evidence="15" id="KW-0511">Multifunctional enzyme</keyword>
<comment type="similarity">
    <text evidence="5 20">Belongs to the mannose-6-phosphate isomerase type 2 family.</text>
</comment>
<dbReference type="FunFam" id="3.90.550.10:FF:000046">
    <property type="entry name" value="Mannose-1-phosphate guanylyltransferase (GDP)"/>
    <property type="match status" value="1"/>
</dbReference>
<dbReference type="GO" id="GO:0042121">
    <property type="term" value="P:alginic acid biosynthetic process"/>
    <property type="evidence" value="ECO:0007669"/>
    <property type="project" value="UniProtKB-KW"/>
</dbReference>
<organism evidence="24 25">
    <name type="scientific">Aquipseudomonas alcaligenes</name>
    <name type="common">Pseudomonas alcaligenes</name>
    <dbReference type="NCBI Taxonomy" id="43263"/>
    <lineage>
        <taxon>Bacteria</taxon>
        <taxon>Pseudomonadati</taxon>
        <taxon>Pseudomonadota</taxon>
        <taxon>Gammaproteobacteria</taxon>
        <taxon>Pseudomonadales</taxon>
        <taxon>Pseudomonadaceae</taxon>
        <taxon>Aquipseudomonas</taxon>
    </lineage>
</organism>
<evidence type="ECO:0000313" key="24">
    <source>
        <dbReference type="EMBL" id="MDH0142977.1"/>
    </source>
</evidence>
<comment type="function">
    <text evidence="18">Produces a precursor for alginate polymerization. The alginate layer provides a protective barrier against host immune defenses and antibiotics.</text>
</comment>
<dbReference type="Gene3D" id="2.60.120.10">
    <property type="entry name" value="Jelly Rolls"/>
    <property type="match status" value="1"/>
</dbReference>
<dbReference type="GO" id="GO:0004475">
    <property type="term" value="F:mannose-1-phosphate guanylyltransferase (GTP) activity"/>
    <property type="evidence" value="ECO:0007669"/>
    <property type="project" value="UniProtKB-EC"/>
</dbReference>
<dbReference type="GO" id="GO:0005525">
    <property type="term" value="F:GTP binding"/>
    <property type="evidence" value="ECO:0007669"/>
    <property type="project" value="UniProtKB-KW"/>
</dbReference>
<evidence type="ECO:0000256" key="5">
    <source>
        <dbReference type="ARBA" id="ARBA00006115"/>
    </source>
</evidence>
<dbReference type="Proteomes" id="UP001158058">
    <property type="component" value="Unassembled WGS sequence"/>
</dbReference>
<evidence type="ECO:0000259" key="23">
    <source>
        <dbReference type="Pfam" id="PF22640"/>
    </source>
</evidence>
<evidence type="ECO:0000256" key="2">
    <source>
        <dbReference type="ARBA" id="ARBA00001941"/>
    </source>
</evidence>
<comment type="caution">
    <text evidence="24">The sequence shown here is derived from an EMBL/GenBank/DDBJ whole genome shotgun (WGS) entry which is preliminary data.</text>
</comment>
<comment type="catalytic activity">
    <reaction evidence="1">
        <text>D-mannose 6-phosphate = D-fructose 6-phosphate</text>
        <dbReference type="Rhea" id="RHEA:12356"/>
        <dbReference type="ChEBI" id="CHEBI:58735"/>
        <dbReference type="ChEBI" id="CHEBI:61527"/>
        <dbReference type="EC" id="5.3.1.8"/>
    </reaction>
</comment>
<dbReference type="EC" id="5.3.1.8" evidence="7"/>
<evidence type="ECO:0000256" key="3">
    <source>
        <dbReference type="ARBA" id="ARBA00004666"/>
    </source>
</evidence>
<dbReference type="PANTHER" id="PTHR46390:SF1">
    <property type="entry name" value="MANNOSE-1-PHOSPHATE GUANYLYLTRANSFERASE"/>
    <property type="match status" value="1"/>
</dbReference>
<evidence type="ECO:0000256" key="1">
    <source>
        <dbReference type="ARBA" id="ARBA00000757"/>
    </source>
</evidence>
<accession>A0AB73HYM5</accession>
<dbReference type="InterPro" id="IPR051161">
    <property type="entry name" value="Mannose-6P_isomerase_type2"/>
</dbReference>
<evidence type="ECO:0000256" key="10">
    <source>
        <dbReference type="ARBA" id="ARBA00022695"/>
    </source>
</evidence>
<evidence type="ECO:0000256" key="8">
    <source>
        <dbReference type="ARBA" id="ARBA00012387"/>
    </source>
</evidence>
<proteinExistence type="inferred from homology"/>
<dbReference type="InterPro" id="IPR006375">
    <property type="entry name" value="Man1P_GuaTrfase/Man6P_Isoase"/>
</dbReference>
<evidence type="ECO:0000256" key="4">
    <source>
        <dbReference type="ARBA" id="ARBA00004823"/>
    </source>
</evidence>
<comment type="catalytic activity">
    <reaction evidence="17">
        <text>alpha-D-mannose 1-phosphate + GTP + H(+) = GDP-alpha-D-mannose + diphosphate</text>
        <dbReference type="Rhea" id="RHEA:15229"/>
        <dbReference type="ChEBI" id="CHEBI:15378"/>
        <dbReference type="ChEBI" id="CHEBI:33019"/>
        <dbReference type="ChEBI" id="CHEBI:37565"/>
        <dbReference type="ChEBI" id="CHEBI:57527"/>
        <dbReference type="ChEBI" id="CHEBI:58409"/>
        <dbReference type="EC" id="2.7.7.13"/>
    </reaction>
</comment>
<keyword evidence="13" id="KW-0342">GTP-binding</keyword>